<dbReference type="AlphaFoldDB" id="A0AAV4V0H0"/>
<gene>
    <name evidence="2" type="ORF">CEXT_684991</name>
</gene>
<keyword evidence="3" id="KW-1185">Reference proteome</keyword>
<evidence type="ECO:0000313" key="2">
    <source>
        <dbReference type="EMBL" id="GIY63726.1"/>
    </source>
</evidence>
<dbReference type="EMBL" id="BPLR01013780">
    <property type="protein sequence ID" value="GIY63726.1"/>
    <property type="molecule type" value="Genomic_DNA"/>
</dbReference>
<evidence type="ECO:0000313" key="3">
    <source>
        <dbReference type="Proteomes" id="UP001054945"/>
    </source>
</evidence>
<evidence type="ECO:0000256" key="1">
    <source>
        <dbReference type="SAM" id="MobiDB-lite"/>
    </source>
</evidence>
<accession>A0AAV4V0H0</accession>
<organism evidence="2 3">
    <name type="scientific">Caerostris extrusa</name>
    <name type="common">Bark spider</name>
    <name type="synonym">Caerostris bankana</name>
    <dbReference type="NCBI Taxonomy" id="172846"/>
    <lineage>
        <taxon>Eukaryota</taxon>
        <taxon>Metazoa</taxon>
        <taxon>Ecdysozoa</taxon>
        <taxon>Arthropoda</taxon>
        <taxon>Chelicerata</taxon>
        <taxon>Arachnida</taxon>
        <taxon>Araneae</taxon>
        <taxon>Araneomorphae</taxon>
        <taxon>Entelegynae</taxon>
        <taxon>Araneoidea</taxon>
        <taxon>Araneidae</taxon>
        <taxon>Caerostris</taxon>
    </lineage>
</organism>
<name>A0AAV4V0H0_CAEEX</name>
<comment type="caution">
    <text evidence="2">The sequence shown here is derived from an EMBL/GenBank/DDBJ whole genome shotgun (WGS) entry which is preliminary data.</text>
</comment>
<sequence length="172" mass="20046">MDRQTNKRSHFYSSFFSRFHPTVKLNPPLLTTMSREIPHEFLKEPPSDIETLSFLRAKISSKLKLTLFFVLSCAPAQNIIHYFPLTPTHFHGGLMTFRMCFAGWNQPPSSRFPLFESHRHTNQNQGDDMASECLWWVATTPQLKAPFPPSTQPQKLLTQRQHRLSVQSFDRE</sequence>
<proteinExistence type="predicted"/>
<feature type="compositionally biased region" description="Polar residues" evidence="1">
    <location>
        <begin position="152"/>
        <end position="172"/>
    </location>
</feature>
<reference evidence="2 3" key="1">
    <citation type="submission" date="2021-06" db="EMBL/GenBank/DDBJ databases">
        <title>Caerostris extrusa draft genome.</title>
        <authorList>
            <person name="Kono N."/>
            <person name="Arakawa K."/>
        </authorList>
    </citation>
    <scope>NUCLEOTIDE SEQUENCE [LARGE SCALE GENOMIC DNA]</scope>
</reference>
<dbReference type="Proteomes" id="UP001054945">
    <property type="component" value="Unassembled WGS sequence"/>
</dbReference>
<protein>
    <submittedName>
        <fullName evidence="2">Uncharacterized protein</fullName>
    </submittedName>
</protein>
<feature type="region of interest" description="Disordered" evidence="1">
    <location>
        <begin position="147"/>
        <end position="172"/>
    </location>
</feature>